<proteinExistence type="predicted"/>
<protein>
    <recommendedName>
        <fullName evidence="3">Transposase Tc1-like domain-containing protein</fullName>
    </recommendedName>
</protein>
<dbReference type="InterPro" id="IPR036397">
    <property type="entry name" value="RNaseH_sf"/>
</dbReference>
<dbReference type="PaxDb" id="8022-A0A060XXW1"/>
<organism evidence="1 2">
    <name type="scientific">Oncorhynchus mykiss</name>
    <name type="common">Rainbow trout</name>
    <name type="synonym">Salmo gairdneri</name>
    <dbReference type="NCBI Taxonomy" id="8022"/>
    <lineage>
        <taxon>Eukaryota</taxon>
        <taxon>Metazoa</taxon>
        <taxon>Chordata</taxon>
        <taxon>Craniata</taxon>
        <taxon>Vertebrata</taxon>
        <taxon>Euteleostomi</taxon>
        <taxon>Actinopterygii</taxon>
        <taxon>Neopterygii</taxon>
        <taxon>Teleostei</taxon>
        <taxon>Protacanthopterygii</taxon>
        <taxon>Salmoniformes</taxon>
        <taxon>Salmonidae</taxon>
        <taxon>Salmoninae</taxon>
        <taxon>Oncorhynchus</taxon>
    </lineage>
</organism>
<dbReference type="STRING" id="8022.A0A060XXW1"/>
<accession>A0A060XXW1</accession>
<reference evidence="1" key="1">
    <citation type="journal article" date="2014" name="Nat. Commun.">
        <title>The rainbow trout genome provides novel insights into evolution after whole-genome duplication in vertebrates.</title>
        <authorList>
            <person name="Berthelot C."/>
            <person name="Brunet F."/>
            <person name="Chalopin D."/>
            <person name="Juanchich A."/>
            <person name="Bernard M."/>
            <person name="Noel B."/>
            <person name="Bento P."/>
            <person name="Da Silva C."/>
            <person name="Labadie K."/>
            <person name="Alberti A."/>
            <person name="Aury J.M."/>
            <person name="Louis A."/>
            <person name="Dehais P."/>
            <person name="Bardou P."/>
            <person name="Montfort J."/>
            <person name="Klopp C."/>
            <person name="Cabau C."/>
            <person name="Gaspin C."/>
            <person name="Thorgaard G.H."/>
            <person name="Boussaha M."/>
            <person name="Quillet E."/>
            <person name="Guyomard R."/>
            <person name="Galiana D."/>
            <person name="Bobe J."/>
            <person name="Volff J.N."/>
            <person name="Genet C."/>
            <person name="Wincker P."/>
            <person name="Jaillon O."/>
            <person name="Roest Crollius H."/>
            <person name="Guiguen Y."/>
        </authorList>
    </citation>
    <scope>NUCLEOTIDE SEQUENCE [LARGE SCALE GENOMIC DNA]</scope>
</reference>
<evidence type="ECO:0008006" key="3">
    <source>
        <dbReference type="Google" id="ProtNLM"/>
    </source>
</evidence>
<dbReference type="Proteomes" id="UP000193380">
    <property type="component" value="Unassembled WGS sequence"/>
</dbReference>
<evidence type="ECO:0000313" key="2">
    <source>
        <dbReference type="Proteomes" id="UP000193380"/>
    </source>
</evidence>
<name>A0A060XXW1_ONCMY</name>
<dbReference type="GO" id="GO:0003676">
    <property type="term" value="F:nucleic acid binding"/>
    <property type="evidence" value="ECO:0007669"/>
    <property type="project" value="InterPro"/>
</dbReference>
<dbReference type="Gene3D" id="3.30.420.10">
    <property type="entry name" value="Ribonuclease H-like superfamily/Ribonuclease H"/>
    <property type="match status" value="1"/>
</dbReference>
<sequence>MDYCSRRPHRVPLLSAENKKKQFHWARDCQHWTIEEWKNIAWFDESRFLLRHADGSQDLA</sequence>
<evidence type="ECO:0000313" key="1">
    <source>
        <dbReference type="EMBL" id="CDQ84117.1"/>
    </source>
</evidence>
<dbReference type="AlphaFoldDB" id="A0A060XXW1"/>
<dbReference type="EMBL" id="FR906337">
    <property type="protein sequence ID" value="CDQ84117.1"/>
    <property type="molecule type" value="Genomic_DNA"/>
</dbReference>
<reference evidence="1" key="2">
    <citation type="submission" date="2014-03" db="EMBL/GenBank/DDBJ databases">
        <authorList>
            <person name="Genoscope - CEA"/>
        </authorList>
    </citation>
    <scope>NUCLEOTIDE SEQUENCE</scope>
</reference>
<gene>
    <name evidence="1" type="ORF">GSONMT00039274001</name>
</gene>